<comment type="caution">
    <text evidence="14">The sequence shown here is derived from an EMBL/GenBank/DDBJ whole genome shotgun (WGS) entry which is preliminary data.</text>
</comment>
<dbReference type="InterPro" id="IPR000014">
    <property type="entry name" value="PAS"/>
</dbReference>
<dbReference type="SMART" id="SM00086">
    <property type="entry name" value="PAC"/>
    <property type="match status" value="2"/>
</dbReference>
<evidence type="ECO:0000256" key="1">
    <source>
        <dbReference type="ARBA" id="ARBA00004429"/>
    </source>
</evidence>
<keyword evidence="4" id="KW-0808">Transferase</keyword>
<dbReference type="NCBIfam" id="TIGR00229">
    <property type="entry name" value="sensory_box"/>
    <property type="match status" value="2"/>
</dbReference>
<evidence type="ECO:0000256" key="9">
    <source>
        <dbReference type="ARBA" id="ARBA00023136"/>
    </source>
</evidence>
<dbReference type="PANTHER" id="PTHR44757:SF2">
    <property type="entry name" value="BIOFILM ARCHITECTURE MAINTENANCE PROTEIN MBAA"/>
    <property type="match status" value="1"/>
</dbReference>
<evidence type="ECO:0000256" key="4">
    <source>
        <dbReference type="ARBA" id="ARBA00022679"/>
    </source>
</evidence>
<dbReference type="PROSITE" id="PS50883">
    <property type="entry name" value="EAL"/>
    <property type="match status" value="1"/>
</dbReference>
<keyword evidence="6" id="KW-0677">Repeat</keyword>
<sequence>MSPKPLFFKGNQADPTPAEAEERWRDYQFEYCLVTLGTDARVLGVLSSDNCPFAIDQGAAIGRPLAELIHPHDQPVLLRMISESARRPDVPFHAQVRFGTRDLHHWVLVIFGARASGSSDRVEVQLVPTRTPSDVLDDLVERESRWNHALVGSDLGVWDHNFRTGSYYYSDVWKSLRGIPVEEEVNPNFDDWIRNIHPDDQARVIEAVAGQNAGDERYQVFEYRERHREGHFIWIECRGSVVEWDQDGTPLRVVGTDTDITKRKEDEARLEKLSQRLEMALDVSQIGVFEADLETGPADWDDNVLKIFGLEGTEHLKPFSVWESMILPEDRARAVDVADTGAEDKKPFRNEYRIRRPDGSVRYIRARAAPFRTSSGVNRMIGANWDVTEDVLLRQELAAAKDLAEARNKELEEVHARIRHNALHDYLTGLPNRRYLEEILERETALGAKDRRPLSVLHIDLNRFKQINDTLGHEAGDVVLKEATTVLRGLVRGNDFVARIGGDEFAFVSRSLNTPRRLAALADQIIRELSKPVPYHGHAIRIGASIGIAIAEGEKIDGKQLLLNADIALYRAKSRGRNRHEFFSPETQDAIIRTKRLSDEILHALENREFIPFYQPQFFADDLRLAGMETLVRWKHPERGIITPDQFLSVATDLDVVSTIDAFVLEQALSDLNRWERDGLAIDRISVNVSARRLDDPQLIRKLKSLKIRPGTVSFELLESIFLDDHDKGTADTLAALRSLGIQIEIDDFGTGHASIISLMKINPHILKIDRELVRSLPDSTEQRRLVASIVEIGKSLDIKVLAEGVETREHIRILKDVGCDILQGYGLARPMPADAIPNFIREKRWMG</sequence>
<evidence type="ECO:0000256" key="7">
    <source>
        <dbReference type="ARBA" id="ARBA00022741"/>
    </source>
</evidence>
<dbReference type="SUPFAM" id="SSF55073">
    <property type="entry name" value="Nucleotide cyclase"/>
    <property type="match status" value="1"/>
</dbReference>
<evidence type="ECO:0000256" key="3">
    <source>
        <dbReference type="ARBA" id="ARBA00022519"/>
    </source>
</evidence>
<proteinExistence type="predicted"/>
<dbReference type="GO" id="GO:0000166">
    <property type="term" value="F:nucleotide binding"/>
    <property type="evidence" value="ECO:0007669"/>
    <property type="project" value="UniProtKB-KW"/>
</dbReference>
<dbReference type="Gene3D" id="3.20.20.450">
    <property type="entry name" value="EAL domain"/>
    <property type="match status" value="1"/>
</dbReference>
<dbReference type="InterPro" id="IPR029787">
    <property type="entry name" value="Nucleotide_cyclase"/>
</dbReference>
<feature type="domain" description="PAC" evidence="11">
    <location>
        <begin position="348"/>
        <end position="399"/>
    </location>
</feature>
<evidence type="ECO:0000256" key="6">
    <source>
        <dbReference type="ARBA" id="ARBA00022737"/>
    </source>
</evidence>
<dbReference type="CDD" id="cd01948">
    <property type="entry name" value="EAL"/>
    <property type="match status" value="1"/>
</dbReference>
<keyword evidence="5" id="KW-0812">Transmembrane</keyword>
<evidence type="ECO:0000256" key="5">
    <source>
        <dbReference type="ARBA" id="ARBA00022692"/>
    </source>
</evidence>
<dbReference type="Pfam" id="PF00990">
    <property type="entry name" value="GGDEF"/>
    <property type="match status" value="1"/>
</dbReference>
<dbReference type="PANTHER" id="PTHR44757">
    <property type="entry name" value="DIGUANYLATE CYCLASE DGCP"/>
    <property type="match status" value="1"/>
</dbReference>
<evidence type="ECO:0000259" key="11">
    <source>
        <dbReference type="PROSITE" id="PS50113"/>
    </source>
</evidence>
<keyword evidence="10" id="KW-0175">Coiled coil</keyword>
<evidence type="ECO:0000256" key="8">
    <source>
        <dbReference type="ARBA" id="ARBA00022989"/>
    </source>
</evidence>
<organism evidence="14 15">
    <name type="scientific">Gellertiella hungarica</name>
    <dbReference type="NCBI Taxonomy" id="1572859"/>
    <lineage>
        <taxon>Bacteria</taxon>
        <taxon>Pseudomonadati</taxon>
        <taxon>Pseudomonadota</taxon>
        <taxon>Alphaproteobacteria</taxon>
        <taxon>Hyphomicrobiales</taxon>
        <taxon>Rhizobiaceae</taxon>
        <taxon>Gellertiella</taxon>
    </lineage>
</organism>
<dbReference type="InterPro" id="IPR043128">
    <property type="entry name" value="Rev_trsase/Diguanyl_cyclase"/>
</dbReference>
<dbReference type="Proteomes" id="UP000528286">
    <property type="component" value="Unassembled WGS sequence"/>
</dbReference>
<dbReference type="Gene3D" id="2.10.70.100">
    <property type="match status" value="1"/>
</dbReference>
<dbReference type="InterPro" id="IPR052155">
    <property type="entry name" value="Biofilm_reg_signaling"/>
</dbReference>
<dbReference type="SMART" id="SM00052">
    <property type="entry name" value="EAL"/>
    <property type="match status" value="1"/>
</dbReference>
<evidence type="ECO:0000313" key="14">
    <source>
        <dbReference type="EMBL" id="MBB4064648.1"/>
    </source>
</evidence>
<dbReference type="PROSITE" id="PS50113">
    <property type="entry name" value="PAC"/>
    <property type="match status" value="2"/>
</dbReference>
<dbReference type="InterPro" id="IPR000700">
    <property type="entry name" value="PAS-assoc_C"/>
</dbReference>
<keyword evidence="2" id="KW-1003">Cell membrane</keyword>
<dbReference type="SUPFAM" id="SSF55785">
    <property type="entry name" value="PYP-like sensor domain (PAS domain)"/>
    <property type="match status" value="2"/>
</dbReference>
<dbReference type="EMBL" id="JACIEZ010000003">
    <property type="protein sequence ID" value="MBB4064648.1"/>
    <property type="molecule type" value="Genomic_DNA"/>
</dbReference>
<feature type="domain" description="PAC" evidence="11">
    <location>
        <begin position="219"/>
        <end position="272"/>
    </location>
</feature>
<dbReference type="InterPro" id="IPR001633">
    <property type="entry name" value="EAL_dom"/>
</dbReference>
<evidence type="ECO:0000259" key="13">
    <source>
        <dbReference type="PROSITE" id="PS50887"/>
    </source>
</evidence>
<dbReference type="Pfam" id="PF00563">
    <property type="entry name" value="EAL"/>
    <property type="match status" value="1"/>
</dbReference>
<dbReference type="InterPro" id="IPR000160">
    <property type="entry name" value="GGDEF_dom"/>
</dbReference>
<keyword evidence="3" id="KW-0997">Cell inner membrane</keyword>
<feature type="coiled-coil region" evidence="10">
    <location>
        <begin position="394"/>
        <end position="421"/>
    </location>
</feature>
<dbReference type="CDD" id="cd00130">
    <property type="entry name" value="PAS"/>
    <property type="match status" value="2"/>
</dbReference>
<dbReference type="Pfam" id="PF08447">
    <property type="entry name" value="PAS_3"/>
    <property type="match status" value="2"/>
</dbReference>
<dbReference type="RefSeq" id="WP_246365173.1">
    <property type="nucleotide sequence ID" value="NZ_JACIEZ010000003.1"/>
</dbReference>
<dbReference type="GO" id="GO:0005886">
    <property type="term" value="C:plasma membrane"/>
    <property type="evidence" value="ECO:0007669"/>
    <property type="project" value="UniProtKB-SubCell"/>
</dbReference>
<dbReference type="PROSITE" id="PS50887">
    <property type="entry name" value="GGDEF"/>
    <property type="match status" value="1"/>
</dbReference>
<dbReference type="InterPro" id="IPR001610">
    <property type="entry name" value="PAC"/>
</dbReference>
<dbReference type="Gene3D" id="3.30.450.20">
    <property type="entry name" value="PAS domain"/>
    <property type="match status" value="2"/>
</dbReference>
<protein>
    <submittedName>
        <fullName evidence="14">Diguanylate cyclase (GGDEF)-like protein/PAS domain S-box-containing protein</fullName>
    </submittedName>
</protein>
<dbReference type="FunFam" id="3.30.70.270:FF:000001">
    <property type="entry name" value="Diguanylate cyclase domain protein"/>
    <property type="match status" value="1"/>
</dbReference>
<dbReference type="InterPro" id="IPR013655">
    <property type="entry name" value="PAS_fold_3"/>
</dbReference>
<name>A0A7W6J4J7_9HYPH</name>
<accession>A0A7W6J4J7</accession>
<dbReference type="Gene3D" id="3.30.70.270">
    <property type="match status" value="1"/>
</dbReference>
<keyword evidence="7" id="KW-0547">Nucleotide-binding</keyword>
<dbReference type="AlphaFoldDB" id="A0A7W6J4J7"/>
<dbReference type="CDD" id="cd01949">
    <property type="entry name" value="GGDEF"/>
    <property type="match status" value="1"/>
</dbReference>
<evidence type="ECO:0000256" key="2">
    <source>
        <dbReference type="ARBA" id="ARBA00022475"/>
    </source>
</evidence>
<evidence type="ECO:0000256" key="10">
    <source>
        <dbReference type="SAM" id="Coils"/>
    </source>
</evidence>
<gene>
    <name evidence="14" type="ORF">GGR23_001835</name>
</gene>
<comment type="subcellular location">
    <subcellularLocation>
        <location evidence="1">Cell inner membrane</location>
        <topology evidence="1">Multi-pass membrane protein</topology>
    </subcellularLocation>
</comment>
<keyword evidence="8" id="KW-1133">Transmembrane helix</keyword>
<dbReference type="GO" id="GO:0016740">
    <property type="term" value="F:transferase activity"/>
    <property type="evidence" value="ECO:0007669"/>
    <property type="project" value="UniProtKB-KW"/>
</dbReference>
<dbReference type="SUPFAM" id="SSF141868">
    <property type="entry name" value="EAL domain-like"/>
    <property type="match status" value="1"/>
</dbReference>
<feature type="domain" description="GGDEF" evidence="13">
    <location>
        <begin position="452"/>
        <end position="585"/>
    </location>
</feature>
<keyword evidence="15" id="KW-1185">Reference proteome</keyword>
<dbReference type="FunFam" id="2.10.70.100:FF:000001">
    <property type="entry name" value="Sensory transduction histidine kinase"/>
    <property type="match status" value="1"/>
</dbReference>
<dbReference type="SMART" id="SM00091">
    <property type="entry name" value="PAS"/>
    <property type="match status" value="2"/>
</dbReference>
<dbReference type="InterPro" id="IPR035919">
    <property type="entry name" value="EAL_sf"/>
</dbReference>
<dbReference type="InterPro" id="IPR035965">
    <property type="entry name" value="PAS-like_dom_sf"/>
</dbReference>
<dbReference type="NCBIfam" id="TIGR00254">
    <property type="entry name" value="GGDEF"/>
    <property type="match status" value="1"/>
</dbReference>
<evidence type="ECO:0000313" key="15">
    <source>
        <dbReference type="Proteomes" id="UP000528286"/>
    </source>
</evidence>
<keyword evidence="9" id="KW-0472">Membrane</keyword>
<evidence type="ECO:0000259" key="12">
    <source>
        <dbReference type="PROSITE" id="PS50883"/>
    </source>
</evidence>
<dbReference type="SMART" id="SM00267">
    <property type="entry name" value="GGDEF"/>
    <property type="match status" value="1"/>
</dbReference>
<feature type="domain" description="EAL" evidence="12">
    <location>
        <begin position="594"/>
        <end position="845"/>
    </location>
</feature>
<reference evidence="14 15" key="1">
    <citation type="submission" date="2020-08" db="EMBL/GenBank/DDBJ databases">
        <title>Genomic Encyclopedia of Type Strains, Phase IV (KMG-IV): sequencing the most valuable type-strain genomes for metagenomic binning, comparative biology and taxonomic classification.</title>
        <authorList>
            <person name="Goeker M."/>
        </authorList>
    </citation>
    <scope>NUCLEOTIDE SEQUENCE [LARGE SCALE GENOMIC DNA]</scope>
    <source>
        <strain evidence="14 15">DSM 29853</strain>
    </source>
</reference>